<gene>
    <name evidence="7" type="ORF">H7965_16825</name>
</gene>
<evidence type="ECO:0000313" key="8">
    <source>
        <dbReference type="Proteomes" id="UP000600101"/>
    </source>
</evidence>
<dbReference type="PANTHER" id="PTHR30024:SF43">
    <property type="entry name" value="BLL4572 PROTEIN"/>
    <property type="match status" value="1"/>
</dbReference>
<dbReference type="SUPFAM" id="SSF53850">
    <property type="entry name" value="Periplasmic binding protein-like II"/>
    <property type="match status" value="1"/>
</dbReference>
<comment type="subcellular location">
    <subcellularLocation>
        <location evidence="1">Endomembrane system</location>
    </subcellularLocation>
</comment>
<evidence type="ECO:0000256" key="6">
    <source>
        <dbReference type="SAM" id="MobiDB-lite"/>
    </source>
</evidence>
<feature type="region of interest" description="Disordered" evidence="6">
    <location>
        <begin position="1"/>
        <end position="22"/>
    </location>
</feature>
<accession>A0A9X0R290</accession>
<sequence>MTLPPTCSGWPERRSLPRMAERNGRQAPMRIGLLRLTDAAPVAFAATHGLFAEEGVEVALSVEPSWANVADKLAYGLLDGAVMLPPLALAMELGLRPAATRLVVPMSLSLNGNSVVLAEEPARAVLEGGVRPPALEAGRRLRHLLEHGRLRPRLAVVHAWSTHDLLLRYWLAASRIPPEEAVDITVMPPAEMPKALAAGHIDGFCAGAPWGAVAARMGAGRAAVLSSEIWRNHPEKCLAVRADWANRHPSALQAVMRALLRAGIACDDPAGAESLATLLSEPGWIGVPTDLVAASLPGGQGGEVDRSVFAAHATAFPWRSHARWLATQMARWRSLPADAVERAMRAYRPELYARAARELGLPVPRSDHKAEGAHDVAWHLAADPTPIAMQPDCFCDGARFEA</sequence>
<keyword evidence="3" id="KW-1003">Cell membrane</keyword>
<evidence type="ECO:0000256" key="2">
    <source>
        <dbReference type="ARBA" id="ARBA00022448"/>
    </source>
</evidence>
<dbReference type="Gene3D" id="3.40.190.10">
    <property type="entry name" value="Periplasmic binding protein-like II"/>
    <property type="match status" value="2"/>
</dbReference>
<evidence type="ECO:0000256" key="5">
    <source>
        <dbReference type="ARBA" id="ARBA00023136"/>
    </source>
</evidence>
<dbReference type="AlphaFoldDB" id="A0A9X0R290"/>
<dbReference type="Proteomes" id="UP000600101">
    <property type="component" value="Unassembled WGS sequence"/>
</dbReference>
<name>A0A9X0R290_9PROT</name>
<keyword evidence="8" id="KW-1185">Reference proteome</keyword>
<keyword evidence="5" id="KW-0472">Membrane</keyword>
<comment type="caution">
    <text evidence="7">The sequence shown here is derived from an EMBL/GenBank/DDBJ whole genome shotgun (WGS) entry which is preliminary data.</text>
</comment>
<dbReference type="Pfam" id="PF13379">
    <property type="entry name" value="NMT1_2"/>
    <property type="match status" value="1"/>
</dbReference>
<keyword evidence="2" id="KW-0813">Transport</keyword>
<dbReference type="CDD" id="cd13553">
    <property type="entry name" value="PBP2_NrtA_CpmA_like"/>
    <property type="match status" value="1"/>
</dbReference>
<reference evidence="7" key="1">
    <citation type="submission" date="2020-08" db="EMBL/GenBank/DDBJ databases">
        <authorList>
            <person name="Hu Y."/>
            <person name="Nguyen S.V."/>
            <person name="Li F."/>
            <person name="Fanning S."/>
        </authorList>
    </citation>
    <scope>NUCLEOTIDE SEQUENCE</scope>
    <source>
        <strain evidence="7">SYSU D8009</strain>
    </source>
</reference>
<dbReference type="PANTHER" id="PTHR30024">
    <property type="entry name" value="ALIPHATIC SULFONATES-BINDING PROTEIN-RELATED"/>
    <property type="match status" value="1"/>
</dbReference>
<feature type="compositionally biased region" description="Basic and acidic residues" evidence="6">
    <location>
        <begin position="11"/>
        <end position="22"/>
    </location>
</feature>
<dbReference type="InterPro" id="IPR044527">
    <property type="entry name" value="NrtA/CpmA_ABC-bd_dom"/>
</dbReference>
<dbReference type="GO" id="GO:0012505">
    <property type="term" value="C:endomembrane system"/>
    <property type="evidence" value="ECO:0007669"/>
    <property type="project" value="UniProtKB-SubCell"/>
</dbReference>
<evidence type="ECO:0000256" key="3">
    <source>
        <dbReference type="ARBA" id="ARBA00022475"/>
    </source>
</evidence>
<evidence type="ECO:0000256" key="1">
    <source>
        <dbReference type="ARBA" id="ARBA00004308"/>
    </source>
</evidence>
<keyword evidence="4" id="KW-0997">Cell inner membrane</keyword>
<organism evidence="7 8">
    <name type="scientific">Siccirubricoccus deserti</name>
    <dbReference type="NCBI Taxonomy" id="2013562"/>
    <lineage>
        <taxon>Bacteria</taxon>
        <taxon>Pseudomonadati</taxon>
        <taxon>Pseudomonadota</taxon>
        <taxon>Alphaproteobacteria</taxon>
        <taxon>Acetobacterales</taxon>
        <taxon>Roseomonadaceae</taxon>
        <taxon>Siccirubricoccus</taxon>
    </lineage>
</organism>
<protein>
    <submittedName>
        <fullName evidence="7">ABC transporter substrate-binding protein</fullName>
    </submittedName>
</protein>
<dbReference type="EMBL" id="JACOMF010000021">
    <property type="protein sequence ID" value="MBC4016982.1"/>
    <property type="molecule type" value="Genomic_DNA"/>
</dbReference>
<proteinExistence type="predicted"/>
<evidence type="ECO:0000313" key="7">
    <source>
        <dbReference type="EMBL" id="MBC4016982.1"/>
    </source>
</evidence>
<evidence type="ECO:0000256" key="4">
    <source>
        <dbReference type="ARBA" id="ARBA00022519"/>
    </source>
</evidence>
<dbReference type="RefSeq" id="WP_186771749.1">
    <property type="nucleotide sequence ID" value="NZ_JACOMF010000021.1"/>
</dbReference>